<dbReference type="InterPro" id="IPR006121">
    <property type="entry name" value="HMA_dom"/>
</dbReference>
<feature type="compositionally biased region" description="Basic residues" evidence="7">
    <location>
        <begin position="83"/>
        <end position="95"/>
    </location>
</feature>
<comment type="subcellular location">
    <subcellularLocation>
        <location evidence="1">Membrane</location>
        <topology evidence="1">Peripheral membrane protein</topology>
    </subcellularLocation>
</comment>
<evidence type="ECO:0000256" key="6">
    <source>
        <dbReference type="ARBA" id="ARBA00024045"/>
    </source>
</evidence>
<organism evidence="9 10">
    <name type="scientific">Centaurea solstitialis</name>
    <name type="common">yellow star-thistle</name>
    <dbReference type="NCBI Taxonomy" id="347529"/>
    <lineage>
        <taxon>Eukaryota</taxon>
        <taxon>Viridiplantae</taxon>
        <taxon>Streptophyta</taxon>
        <taxon>Embryophyta</taxon>
        <taxon>Tracheophyta</taxon>
        <taxon>Spermatophyta</taxon>
        <taxon>Magnoliopsida</taxon>
        <taxon>eudicotyledons</taxon>
        <taxon>Gunneridae</taxon>
        <taxon>Pentapetalae</taxon>
        <taxon>asterids</taxon>
        <taxon>campanulids</taxon>
        <taxon>Asterales</taxon>
        <taxon>Asteraceae</taxon>
        <taxon>Carduoideae</taxon>
        <taxon>Cardueae</taxon>
        <taxon>Centaureinae</taxon>
        <taxon>Centaurea</taxon>
    </lineage>
</organism>
<feature type="domain" description="HMA" evidence="8">
    <location>
        <begin position="2"/>
        <end position="68"/>
    </location>
</feature>
<evidence type="ECO:0000256" key="3">
    <source>
        <dbReference type="ARBA" id="ARBA00022723"/>
    </source>
</evidence>
<sequence>MQKVVLKVVSMIDEKSKQKAIAAAADIHGVDSIGANLKDQQVTVVGEMDVVAVVKKVKKVAGMVEIVSVGPAVDEKPPPDPKKKTKTTKKKKKKKKEDNKGEDKEEKKKNGRELMGYYYPSPASLYASRLHPHMTQGFMN</sequence>
<keyword evidence="4" id="KW-0449">Lipoprotein</keyword>
<accession>A0AA38TKI9</accession>
<feature type="region of interest" description="Disordered" evidence="7">
    <location>
        <begin position="69"/>
        <end position="115"/>
    </location>
</feature>
<proteinExistence type="inferred from homology"/>
<evidence type="ECO:0000313" key="10">
    <source>
        <dbReference type="Proteomes" id="UP001172457"/>
    </source>
</evidence>
<dbReference type="GO" id="GO:0009626">
    <property type="term" value="P:plant-type hypersensitive response"/>
    <property type="evidence" value="ECO:0007669"/>
    <property type="project" value="UniProtKB-KW"/>
</dbReference>
<dbReference type="Gene3D" id="3.30.70.100">
    <property type="match status" value="1"/>
</dbReference>
<keyword evidence="2" id="KW-0488">Methylation</keyword>
<dbReference type="InterPro" id="IPR036163">
    <property type="entry name" value="HMA_dom_sf"/>
</dbReference>
<name>A0AA38TKI9_9ASTR</name>
<feature type="compositionally biased region" description="Basic and acidic residues" evidence="7">
    <location>
        <begin position="73"/>
        <end position="82"/>
    </location>
</feature>
<evidence type="ECO:0000256" key="1">
    <source>
        <dbReference type="ARBA" id="ARBA00004170"/>
    </source>
</evidence>
<keyword evidence="10" id="KW-1185">Reference proteome</keyword>
<evidence type="ECO:0000259" key="8">
    <source>
        <dbReference type="PROSITE" id="PS50846"/>
    </source>
</evidence>
<dbReference type="PANTHER" id="PTHR45811">
    <property type="entry name" value="COPPER TRANSPORT PROTEIN FAMILY-RELATED"/>
    <property type="match status" value="1"/>
</dbReference>
<keyword evidence="3" id="KW-0479">Metal-binding</keyword>
<dbReference type="PANTHER" id="PTHR45811:SF11">
    <property type="entry name" value="METAL-ASSOCIATED DOMAIN, PUTATIVE-RELATED"/>
    <property type="match status" value="1"/>
</dbReference>
<keyword evidence="5" id="KW-0636">Prenylation</keyword>
<dbReference type="GO" id="GO:0046872">
    <property type="term" value="F:metal ion binding"/>
    <property type="evidence" value="ECO:0007669"/>
    <property type="project" value="UniProtKB-KW"/>
</dbReference>
<comment type="caution">
    <text evidence="9">The sequence shown here is derived from an EMBL/GenBank/DDBJ whole genome shotgun (WGS) entry which is preliminary data.</text>
</comment>
<evidence type="ECO:0000256" key="2">
    <source>
        <dbReference type="ARBA" id="ARBA00022481"/>
    </source>
</evidence>
<dbReference type="InterPro" id="IPR051863">
    <property type="entry name" value="HIPP"/>
</dbReference>
<dbReference type="GO" id="GO:0016020">
    <property type="term" value="C:membrane"/>
    <property type="evidence" value="ECO:0007669"/>
    <property type="project" value="UniProtKB-SubCell"/>
</dbReference>
<dbReference type="EMBL" id="JARYMX010000004">
    <property type="protein sequence ID" value="KAJ9553137.1"/>
    <property type="molecule type" value="Genomic_DNA"/>
</dbReference>
<feature type="compositionally biased region" description="Basic and acidic residues" evidence="7">
    <location>
        <begin position="96"/>
        <end position="112"/>
    </location>
</feature>
<dbReference type="PROSITE" id="PS50846">
    <property type="entry name" value="HMA_2"/>
    <property type="match status" value="1"/>
</dbReference>
<evidence type="ECO:0000256" key="5">
    <source>
        <dbReference type="ARBA" id="ARBA00023289"/>
    </source>
</evidence>
<dbReference type="SUPFAM" id="SSF55008">
    <property type="entry name" value="HMA, heavy metal-associated domain"/>
    <property type="match status" value="1"/>
</dbReference>
<evidence type="ECO:0000313" key="9">
    <source>
        <dbReference type="EMBL" id="KAJ9553137.1"/>
    </source>
</evidence>
<reference evidence="9" key="1">
    <citation type="submission" date="2023-03" db="EMBL/GenBank/DDBJ databases">
        <title>Chromosome-scale reference genome and RAD-based genetic map of yellow starthistle (Centaurea solstitialis) reveal putative structural variation and QTLs associated with invader traits.</title>
        <authorList>
            <person name="Reatini B."/>
            <person name="Cang F.A."/>
            <person name="Jiang Q."/>
            <person name="Mckibben M.T.W."/>
            <person name="Barker M.S."/>
            <person name="Rieseberg L.H."/>
            <person name="Dlugosch K.M."/>
        </authorList>
    </citation>
    <scope>NUCLEOTIDE SEQUENCE</scope>
    <source>
        <strain evidence="9">CAN-66</strain>
        <tissue evidence="9">Leaf</tissue>
    </source>
</reference>
<evidence type="ECO:0000256" key="7">
    <source>
        <dbReference type="SAM" id="MobiDB-lite"/>
    </source>
</evidence>
<gene>
    <name evidence="9" type="ORF">OSB04_017182</name>
</gene>
<dbReference type="Proteomes" id="UP001172457">
    <property type="component" value="Chromosome 4"/>
</dbReference>
<comment type="similarity">
    <text evidence="6">Belongs to the HIPP family.</text>
</comment>
<protein>
    <recommendedName>
        <fullName evidence="8">HMA domain-containing protein</fullName>
    </recommendedName>
</protein>
<evidence type="ECO:0000256" key="4">
    <source>
        <dbReference type="ARBA" id="ARBA00023288"/>
    </source>
</evidence>
<dbReference type="AlphaFoldDB" id="A0AA38TKI9"/>